<comment type="caution">
    <text evidence="2">The sequence shown here is derived from an EMBL/GenBank/DDBJ whole genome shotgun (WGS) entry which is preliminary data.</text>
</comment>
<accession>A0A7J7D712</accession>
<dbReference type="AlphaFoldDB" id="A0A7J7D712"/>
<dbReference type="InParanoid" id="A0A7J7D712"/>
<feature type="region of interest" description="Disordered" evidence="1">
    <location>
        <begin position="78"/>
        <end position="125"/>
    </location>
</feature>
<name>A0A7J7D712_TRIWF</name>
<evidence type="ECO:0000256" key="1">
    <source>
        <dbReference type="SAM" id="MobiDB-lite"/>
    </source>
</evidence>
<feature type="compositionally biased region" description="Basic and acidic residues" evidence="1">
    <location>
        <begin position="86"/>
        <end position="98"/>
    </location>
</feature>
<sequence>MMKKMKGVAMAPRTTSPSPYGVYDDPISFKHRSLLQDYEELCKETELRKKKLEITKQKRLTLLIEVRFLRQRYKHLMQNQSQSSLPERECPESSEIRSRNVAIKSSRNGKKAALPPPVPPFDLNRKGKPYIERQATLKNPALRPPVPPFDLNKKGKTYVERQATFKNPASSFDLSQKHKSYGAKEVALQDSRSIIDLNEKERIESGKEAAVRNATPVFDLNQILIDEEELHGNRQPLRAEELKKSSIRAGSDEQYSETMLSACRNIGNGPSKSGKRKISWQDQLALRV</sequence>
<dbReference type="EMBL" id="JAAARO010000009">
    <property type="protein sequence ID" value="KAF5742088.1"/>
    <property type="molecule type" value="Genomic_DNA"/>
</dbReference>
<reference evidence="2 3" key="1">
    <citation type="journal article" date="2020" name="Nat. Commun.">
        <title>Genome of Tripterygium wilfordii and identification of cytochrome P450 involved in triptolide biosynthesis.</title>
        <authorList>
            <person name="Tu L."/>
            <person name="Su P."/>
            <person name="Zhang Z."/>
            <person name="Gao L."/>
            <person name="Wang J."/>
            <person name="Hu T."/>
            <person name="Zhou J."/>
            <person name="Zhang Y."/>
            <person name="Zhao Y."/>
            <person name="Liu Y."/>
            <person name="Song Y."/>
            <person name="Tong Y."/>
            <person name="Lu Y."/>
            <person name="Yang J."/>
            <person name="Xu C."/>
            <person name="Jia M."/>
            <person name="Peters R.J."/>
            <person name="Huang L."/>
            <person name="Gao W."/>
        </authorList>
    </citation>
    <scope>NUCLEOTIDE SEQUENCE [LARGE SCALE GENOMIC DNA]</scope>
    <source>
        <strain evidence="3">cv. XIE 37</strain>
        <tissue evidence="2">Leaf</tissue>
    </source>
</reference>
<organism evidence="2 3">
    <name type="scientific">Tripterygium wilfordii</name>
    <name type="common">Thunder God vine</name>
    <dbReference type="NCBI Taxonomy" id="458696"/>
    <lineage>
        <taxon>Eukaryota</taxon>
        <taxon>Viridiplantae</taxon>
        <taxon>Streptophyta</taxon>
        <taxon>Embryophyta</taxon>
        <taxon>Tracheophyta</taxon>
        <taxon>Spermatophyta</taxon>
        <taxon>Magnoliopsida</taxon>
        <taxon>eudicotyledons</taxon>
        <taxon>Gunneridae</taxon>
        <taxon>Pentapetalae</taxon>
        <taxon>rosids</taxon>
        <taxon>fabids</taxon>
        <taxon>Celastrales</taxon>
        <taxon>Celastraceae</taxon>
        <taxon>Tripterygium</taxon>
    </lineage>
</organism>
<proteinExistence type="predicted"/>
<dbReference type="PANTHER" id="PTHR34807">
    <property type="entry name" value="OS08G0270800 PROTEIN"/>
    <property type="match status" value="1"/>
</dbReference>
<dbReference type="FunCoup" id="A0A7J7D712">
    <property type="interactions" value="706"/>
</dbReference>
<protein>
    <submittedName>
        <fullName evidence="2">Uncharacterized protein</fullName>
    </submittedName>
</protein>
<evidence type="ECO:0000313" key="2">
    <source>
        <dbReference type="EMBL" id="KAF5742088.1"/>
    </source>
</evidence>
<dbReference type="Proteomes" id="UP000593562">
    <property type="component" value="Unassembled WGS sequence"/>
</dbReference>
<gene>
    <name evidence="2" type="ORF">HS088_TW09G00127</name>
</gene>
<dbReference type="PANTHER" id="PTHR34807:SF3">
    <property type="entry name" value="OS08G0270800 PROTEIN"/>
    <property type="match status" value="1"/>
</dbReference>
<keyword evidence="3" id="KW-1185">Reference proteome</keyword>
<dbReference type="OrthoDB" id="993453at2759"/>
<evidence type="ECO:0000313" key="3">
    <source>
        <dbReference type="Proteomes" id="UP000593562"/>
    </source>
</evidence>